<dbReference type="Gene3D" id="3.30.420.280">
    <property type="match status" value="1"/>
</dbReference>
<dbReference type="InterPro" id="IPR027417">
    <property type="entry name" value="P-loop_NTPase"/>
</dbReference>
<dbReference type="AlphaFoldDB" id="A0A3R9SWD1"/>
<evidence type="ECO:0000313" key="1">
    <source>
        <dbReference type="EMBL" id="RSJ88310.1"/>
    </source>
</evidence>
<dbReference type="NCBIfam" id="TIGR01547">
    <property type="entry name" value="phage_term_2"/>
    <property type="match status" value="1"/>
</dbReference>
<dbReference type="Proteomes" id="UP000270868">
    <property type="component" value="Unassembled WGS sequence"/>
</dbReference>
<dbReference type="InterPro" id="IPR006437">
    <property type="entry name" value="Phage_terminase_lsu"/>
</dbReference>
<sequence>MQSKAVTKLKIKFSNKQSDIIRRPFNYELEVNEGTPRSGKTTAGHFRYARYLIESPDENHLIAAYNQEQAYRLFIDGDGTGLMHIFNGNCKIRHDEHGDHLLIDTPNGTKRVYYKGGGKANSVGAITGMSLGSVVFCEINLLNMDFIQEAFRRTWAAKLRYHLADLNPPAPQHPVIKDVFDVQNTRWTHWTMDDNPILSEERKQSIIQSLKKNPYLYKRDVLGQRVMPQGVIYGLFDLERNIKDSLVGEPVEMYFNGDGGQSDATSMSCNIVTKHREGNKTFFRLNRVAHYYHSGAETGQVKAMSTYAVELRAFIQWCVSKYQMRYTDVWIDPACRSLREELHKLGIRTRGALNNAHDVSSKAKGIEVGIERGQNIISSGQFLLINHSEEEYDHYHFLKEIGLYSRDDNGKPIDKDNHAMDEFRYSVNVFYKRYANF</sequence>
<dbReference type="Gene3D" id="3.40.50.300">
    <property type="entry name" value="P-loop containing nucleotide triphosphate hydrolases"/>
    <property type="match status" value="1"/>
</dbReference>
<dbReference type="Pfam" id="PF03237">
    <property type="entry name" value="Terminase_6N"/>
    <property type="match status" value="1"/>
</dbReference>
<accession>A0A3R9SWD1</accession>
<dbReference type="EMBL" id="RJPS01000015">
    <property type="protein sequence ID" value="RSJ88310.1"/>
    <property type="molecule type" value="Genomic_DNA"/>
</dbReference>
<proteinExistence type="predicted"/>
<evidence type="ECO:0000313" key="2">
    <source>
        <dbReference type="Proteomes" id="UP000270868"/>
    </source>
</evidence>
<dbReference type="RefSeq" id="WP_125373946.1">
    <property type="nucleotide sequence ID" value="NZ_RJPS01000015.1"/>
</dbReference>
<name>A0A3R9SWD1_STRCR</name>
<comment type="caution">
    <text evidence="1">The sequence shown here is derived from an EMBL/GenBank/DDBJ whole genome shotgun (WGS) entry which is preliminary data.</text>
</comment>
<protein>
    <submittedName>
        <fullName evidence="1">Terminase-like family protein</fullName>
    </submittedName>
</protein>
<gene>
    <name evidence="1" type="ORF">D8792_09805</name>
</gene>
<organism evidence="1 2">
    <name type="scientific">Streptococcus cristatus</name>
    <dbReference type="NCBI Taxonomy" id="45634"/>
    <lineage>
        <taxon>Bacteria</taxon>
        <taxon>Bacillati</taxon>
        <taxon>Bacillota</taxon>
        <taxon>Bacilli</taxon>
        <taxon>Lactobacillales</taxon>
        <taxon>Streptococcaceae</taxon>
        <taxon>Streptococcus</taxon>
    </lineage>
</organism>
<reference evidence="1 2" key="1">
    <citation type="submission" date="2018-11" db="EMBL/GenBank/DDBJ databases">
        <title>Species Designations Belie Phenotypic and Genotypic Heterogeneity in Oral Streptococci.</title>
        <authorList>
            <person name="Velsko I."/>
        </authorList>
    </citation>
    <scope>NUCLEOTIDE SEQUENCE [LARGE SCALE GENOMIC DNA]</scope>
    <source>
        <strain evidence="1 2">A52</strain>
    </source>
</reference>